<dbReference type="Gene3D" id="3.30.70.1440">
    <property type="entry name" value="Multidrug efflux transporter AcrB pore domain"/>
    <property type="match status" value="1"/>
</dbReference>
<dbReference type="Proteomes" id="UP000634647">
    <property type="component" value="Unassembled WGS sequence"/>
</dbReference>
<evidence type="ECO:0000313" key="10">
    <source>
        <dbReference type="EMBL" id="SDX28343.1"/>
    </source>
</evidence>
<dbReference type="PRINTS" id="PR00702">
    <property type="entry name" value="ACRIFLAVINRP"/>
</dbReference>
<dbReference type="Gene3D" id="1.20.1640.10">
    <property type="entry name" value="Multidrug efflux transporter AcrB transmembrane domain"/>
    <property type="match status" value="2"/>
</dbReference>
<keyword evidence="2" id="KW-0813">Transport</keyword>
<feature type="transmembrane region" description="Helical" evidence="8">
    <location>
        <begin position="385"/>
        <end position="406"/>
    </location>
</feature>
<dbReference type="SUPFAM" id="SSF82693">
    <property type="entry name" value="Multidrug efflux transporter AcrB pore domain, PN1, PN2, PC1 and PC2 subdomains"/>
    <property type="match status" value="4"/>
</dbReference>
<feature type="transmembrane region" description="Helical" evidence="8">
    <location>
        <begin position="844"/>
        <end position="864"/>
    </location>
</feature>
<evidence type="ECO:0000256" key="8">
    <source>
        <dbReference type="SAM" id="Phobius"/>
    </source>
</evidence>
<reference evidence="9" key="1">
    <citation type="journal article" date="2014" name="Int. J. Syst. Evol. Microbiol.">
        <title>Complete genome sequence of Corynebacterium casei LMG S-19264T (=DSM 44701T), isolated from a smear-ripened cheese.</title>
        <authorList>
            <consortium name="US DOE Joint Genome Institute (JGI-PGF)"/>
            <person name="Walter F."/>
            <person name="Albersmeier A."/>
            <person name="Kalinowski J."/>
            <person name="Ruckert C."/>
        </authorList>
    </citation>
    <scope>NUCLEOTIDE SEQUENCE</scope>
    <source>
        <strain evidence="9">CGMCC 1.10859</strain>
    </source>
</reference>
<dbReference type="PANTHER" id="PTHR32063">
    <property type="match status" value="1"/>
</dbReference>
<dbReference type="GO" id="GO:0005886">
    <property type="term" value="C:plasma membrane"/>
    <property type="evidence" value="ECO:0007669"/>
    <property type="project" value="UniProtKB-SubCell"/>
</dbReference>
<feature type="transmembrane region" description="Helical" evidence="8">
    <location>
        <begin position="333"/>
        <end position="352"/>
    </location>
</feature>
<proteinExistence type="predicted"/>
<evidence type="ECO:0000313" key="9">
    <source>
        <dbReference type="EMBL" id="GHE02533.1"/>
    </source>
</evidence>
<dbReference type="FunFam" id="1.20.1640.10:FF:000001">
    <property type="entry name" value="Efflux pump membrane transporter"/>
    <property type="match status" value="1"/>
</dbReference>
<dbReference type="InterPro" id="IPR001036">
    <property type="entry name" value="Acrflvin-R"/>
</dbReference>
<feature type="transmembrane region" description="Helical" evidence="8">
    <location>
        <begin position="459"/>
        <end position="481"/>
    </location>
</feature>
<evidence type="ECO:0000256" key="4">
    <source>
        <dbReference type="ARBA" id="ARBA00022519"/>
    </source>
</evidence>
<feature type="transmembrane region" description="Helical" evidence="8">
    <location>
        <begin position="521"/>
        <end position="543"/>
    </location>
</feature>
<evidence type="ECO:0000313" key="11">
    <source>
        <dbReference type="Proteomes" id="UP000199541"/>
    </source>
</evidence>
<feature type="transmembrane region" description="Helical" evidence="8">
    <location>
        <begin position="972"/>
        <end position="1000"/>
    </location>
</feature>
<keyword evidence="6 8" id="KW-1133">Transmembrane helix</keyword>
<keyword evidence="11" id="KW-1185">Reference proteome</keyword>
<dbReference type="SUPFAM" id="SSF82866">
    <property type="entry name" value="Multidrug efflux transporter AcrB transmembrane domain"/>
    <property type="match status" value="2"/>
</dbReference>
<comment type="caution">
    <text evidence="9">The sequence shown here is derived from an EMBL/GenBank/DDBJ whole genome shotgun (WGS) entry which is preliminary data.</text>
</comment>
<sequence>MNFTDIFIRRPVLAMVISLLVVVLGLRALFSLPVSQYPRMQSATVTVTTIYPGADARTVAGFITQPLEASIAQAQGIDYLSSSSTAGASTITAQLRLDYDATKALTEINTQINAVKNRLPVAAQTPVIKVSAGHTTDAMYLGFYSKTMAQNDVTDYLSRVVVPKLNAVRGVQAAEILGGRSFALRAWLDPTRMAGHGVTAADVYAALSKNNYLTALGSTRGQWVSVPLTTDTSLHSVKAFRNLIIKHDGASVVRLGDVAHVVLGSQNYDLNVAFDGIRSVFVGIKVAPDANILNVAARVRRAFPAVRAQLPQGLTGKIVYDSTRFIDASISEVLQTLAETLAIVTLVIFLFLGSFRAVVVPLVAMPLSMIGAAFGMQLLGYSINLLTLLALVLAIGLVVDDAIIVVENVDRHMKDEGKTPMQAALLAARELGSPILAMTLVLVAVYLPIGFQGGLTGALFVQFAFTLAAAVVMSGVVALTLSPMMCARIFRSSQDDTWLAHHIDRVFETVRRGYMRLLANLLQTYSVLIVMAVIMIGLLGVMFTMTQKQLAPTEDQGVVAAMVKGPPTATSDQMLAYNAQLFDIARKLPEYEHAFQLSGVPVVNAGISGIILKPYAQRSRTATEIQHQLQGEWNGIAGAKVVAFQFPSLPGASGLPVQFVIKTTQPFQNLDAVVRKVMARAKKDHRFYYIDSDLKIDEPQANLIIDPDKVAALGLTKQQVGQALGAALSGARVNYFTIDGRAYEVIPQVRRVDRLNPSDILNLHIPTPHGPVTLRSVAHLTESVGPEAISHFQQLNSATIQGVAAGSQGATLAYLRGVLKKVAPTGYSADYAGQSRQFMHESGGFLVTMMFSVIIVFLALAALFESFRDPVVILISVPLALFGAVSFLFLGFSTINIYTEVGIVTLMGLISKHGILIVQFANAAQARGMTKLDAVLDAAATRLRPILMTTAAMVFGVLPLVLASGAGAAGRYAMGLVIFTGMSFGTLFTLFVVPAMYLLLAARVTPGAGAVAAG</sequence>
<dbReference type="RefSeq" id="WP_051646334.1">
    <property type="nucleotide sequence ID" value="NZ_BNAB01000009.1"/>
</dbReference>
<evidence type="ECO:0000256" key="7">
    <source>
        <dbReference type="ARBA" id="ARBA00023136"/>
    </source>
</evidence>
<dbReference type="SUPFAM" id="SSF82714">
    <property type="entry name" value="Multidrug efflux transporter AcrB TolC docking domain, DN and DC subdomains"/>
    <property type="match status" value="2"/>
</dbReference>
<dbReference type="Gene3D" id="3.30.70.1320">
    <property type="entry name" value="Multidrug efflux transporter AcrB pore domain like"/>
    <property type="match status" value="1"/>
</dbReference>
<evidence type="ECO:0000256" key="6">
    <source>
        <dbReference type="ARBA" id="ARBA00022989"/>
    </source>
</evidence>
<dbReference type="GO" id="GO:0042910">
    <property type="term" value="F:xenobiotic transmembrane transporter activity"/>
    <property type="evidence" value="ECO:0007669"/>
    <property type="project" value="TreeGrafter"/>
</dbReference>
<dbReference type="Gene3D" id="3.30.70.1430">
    <property type="entry name" value="Multidrug efflux transporter AcrB pore domain"/>
    <property type="match status" value="2"/>
</dbReference>
<evidence type="ECO:0000256" key="1">
    <source>
        <dbReference type="ARBA" id="ARBA00004429"/>
    </source>
</evidence>
<dbReference type="AlphaFoldDB" id="A0AAN4US64"/>
<comment type="subcellular location">
    <subcellularLocation>
        <location evidence="1">Cell inner membrane</location>
        <topology evidence="1">Multi-pass membrane protein</topology>
    </subcellularLocation>
</comment>
<feature type="transmembrane region" description="Helical" evidence="8">
    <location>
        <begin position="945"/>
        <end position="966"/>
    </location>
</feature>
<organism evidence="9 12">
    <name type="scientific">Allgaiera indica</name>
    <dbReference type="NCBI Taxonomy" id="765699"/>
    <lineage>
        <taxon>Bacteria</taxon>
        <taxon>Pseudomonadati</taxon>
        <taxon>Pseudomonadota</taxon>
        <taxon>Alphaproteobacteria</taxon>
        <taxon>Rhodobacterales</taxon>
        <taxon>Paracoccaceae</taxon>
        <taxon>Allgaiera</taxon>
    </lineage>
</organism>
<keyword evidence="3" id="KW-1003">Cell membrane</keyword>
<keyword evidence="7 8" id="KW-0472">Membrane</keyword>
<dbReference type="Gene3D" id="3.30.2090.10">
    <property type="entry name" value="Multidrug efflux transporter AcrB TolC docking domain, DN and DC subdomains"/>
    <property type="match status" value="2"/>
</dbReference>
<feature type="transmembrane region" description="Helical" evidence="8">
    <location>
        <begin position="901"/>
        <end position="924"/>
    </location>
</feature>
<dbReference type="InterPro" id="IPR027463">
    <property type="entry name" value="AcrB_DN_DC_subdom"/>
</dbReference>
<evidence type="ECO:0000256" key="5">
    <source>
        <dbReference type="ARBA" id="ARBA00022692"/>
    </source>
</evidence>
<protein>
    <submittedName>
        <fullName evidence="9">Acriflavine resistance protein B</fullName>
    </submittedName>
    <submittedName>
        <fullName evidence="10">Multidrug efflux pump</fullName>
    </submittedName>
</protein>
<dbReference type="Pfam" id="PF00873">
    <property type="entry name" value="ACR_tran"/>
    <property type="match status" value="1"/>
</dbReference>
<dbReference type="EMBL" id="FNOB01000013">
    <property type="protein sequence ID" value="SDX28343.1"/>
    <property type="molecule type" value="Genomic_DNA"/>
</dbReference>
<dbReference type="EMBL" id="BNAB01000009">
    <property type="protein sequence ID" value="GHE02533.1"/>
    <property type="molecule type" value="Genomic_DNA"/>
</dbReference>
<gene>
    <name evidence="9" type="ORF">GCM10008024_22380</name>
    <name evidence="10" type="ORF">SAMN05444006_11320</name>
</gene>
<feature type="transmembrane region" description="Helical" evidence="8">
    <location>
        <begin position="359"/>
        <end position="379"/>
    </location>
</feature>
<evidence type="ECO:0000313" key="12">
    <source>
        <dbReference type="Proteomes" id="UP000634647"/>
    </source>
</evidence>
<feature type="transmembrane region" description="Helical" evidence="8">
    <location>
        <begin position="871"/>
        <end position="895"/>
    </location>
</feature>
<reference evidence="9" key="3">
    <citation type="submission" date="2023-06" db="EMBL/GenBank/DDBJ databases">
        <authorList>
            <person name="Sun Q."/>
            <person name="Zhou Y."/>
        </authorList>
    </citation>
    <scope>NUCLEOTIDE SEQUENCE</scope>
    <source>
        <strain evidence="9">CGMCC 1.10859</strain>
    </source>
</reference>
<accession>A0AAN4US64</accession>
<keyword evidence="5 8" id="KW-0812">Transmembrane</keyword>
<dbReference type="PANTHER" id="PTHR32063:SF14">
    <property type="entry name" value="BLL4319 PROTEIN"/>
    <property type="match status" value="1"/>
</dbReference>
<feature type="transmembrane region" description="Helical" evidence="8">
    <location>
        <begin position="426"/>
        <end position="447"/>
    </location>
</feature>
<evidence type="ECO:0000256" key="3">
    <source>
        <dbReference type="ARBA" id="ARBA00022475"/>
    </source>
</evidence>
<evidence type="ECO:0000256" key="2">
    <source>
        <dbReference type="ARBA" id="ARBA00022448"/>
    </source>
</evidence>
<dbReference type="Proteomes" id="UP000199541">
    <property type="component" value="Unassembled WGS sequence"/>
</dbReference>
<reference evidence="10 11" key="2">
    <citation type="submission" date="2016-10" db="EMBL/GenBank/DDBJ databases">
        <authorList>
            <person name="Varghese N."/>
            <person name="Submissions S."/>
        </authorList>
    </citation>
    <scope>NUCLEOTIDE SEQUENCE [LARGE SCALE GENOMIC DNA]</scope>
    <source>
        <strain evidence="10 11">DSM 24802</strain>
    </source>
</reference>
<feature type="transmembrane region" description="Helical" evidence="8">
    <location>
        <begin position="12"/>
        <end position="30"/>
    </location>
</feature>
<keyword evidence="4" id="KW-0997">Cell inner membrane</keyword>
<name>A0AAN4US64_9RHOB</name>